<dbReference type="RefSeq" id="WP_093324513.1">
    <property type="nucleotide sequence ID" value="NZ_FOSZ01000005.1"/>
</dbReference>
<dbReference type="OrthoDB" id="9810761at2"/>
<dbReference type="InterPro" id="IPR027417">
    <property type="entry name" value="P-loop_NTPase"/>
</dbReference>
<evidence type="ECO:0000256" key="1">
    <source>
        <dbReference type="ARBA" id="ARBA00006611"/>
    </source>
</evidence>
<dbReference type="FunFam" id="3.40.50.300:FF:000521">
    <property type="entry name" value="Type II secretion system protein E"/>
    <property type="match status" value="1"/>
</dbReference>
<evidence type="ECO:0000259" key="3">
    <source>
        <dbReference type="Pfam" id="PF00437"/>
    </source>
</evidence>
<keyword evidence="5" id="KW-1185">Reference proteome</keyword>
<proteinExistence type="inferred from homology"/>
<dbReference type="Gene3D" id="3.30.450.380">
    <property type="match status" value="1"/>
</dbReference>
<feature type="compositionally biased region" description="Low complexity" evidence="2">
    <location>
        <begin position="16"/>
        <end position="41"/>
    </location>
</feature>
<dbReference type="GO" id="GO:0016887">
    <property type="term" value="F:ATP hydrolysis activity"/>
    <property type="evidence" value="ECO:0007669"/>
    <property type="project" value="InterPro"/>
</dbReference>
<dbReference type="Pfam" id="PF00437">
    <property type="entry name" value="T2SSE"/>
    <property type="match status" value="1"/>
</dbReference>
<feature type="compositionally biased region" description="Basic and acidic residues" evidence="2">
    <location>
        <begin position="1"/>
        <end position="15"/>
    </location>
</feature>
<protein>
    <submittedName>
        <fullName evidence="4">Pilus assembly protein CpaF</fullName>
    </submittedName>
</protein>
<dbReference type="InterPro" id="IPR050921">
    <property type="entry name" value="T4SS_GSP_E_ATPase"/>
</dbReference>
<dbReference type="Proteomes" id="UP000198851">
    <property type="component" value="Unassembled WGS sequence"/>
</dbReference>
<sequence length="492" mass="54273">MFSRYKKPEAGKPAEKATAAPKAAAQAKSAPKTPTAAPRPEAVSEESKVMRRPLAPKAAIAQSGDKERRRKERLGEIKLELHRELLDNLNLAALDKATEKDLRAEIGSIATEVLQEKAIVLNREERTTMFQELYDEVTGLGPLETLLQDDTVNDILVNGPKQIFVERDGKLELSDIVFKDEKHLLRIIDKIVSAVGRRVDESNPYVDARLQDGSRFNAMVPPIAVDGSLVSIRKFKKDKLGIDDLVRFGAFSEEMAAFLQAAVSTRLNVIVSGGTGSGKTTTLNALSSFIDNAERILTIEDTAELQLQQTHVGRMESRPPNVEGKGEVSPRDCLKNALRMRPDRIIVGETRGEEVIDMLQAMNTGHDGSMTTIHANNARDGISRLENMIAMAGIEMPLKAVRSQISSAVNLIVQASRLQDGSRRMTSITEITGMEGDVISMQELFRFQRTGLTPDNKIIGHYTATGVRSHYSERFRLWGYDLPAAIYEPTAG</sequence>
<feature type="domain" description="Bacterial type II secretion system protein E" evidence="3">
    <location>
        <begin position="138"/>
        <end position="414"/>
    </location>
</feature>
<dbReference type="Gene3D" id="3.40.50.300">
    <property type="entry name" value="P-loop containing nucleotide triphosphate hydrolases"/>
    <property type="match status" value="1"/>
</dbReference>
<dbReference type="InterPro" id="IPR001482">
    <property type="entry name" value="T2SS/T4SS_dom"/>
</dbReference>
<dbReference type="AlphaFoldDB" id="A0A1I4F9I7"/>
<name>A0A1I4F9I7_9RHOB</name>
<evidence type="ECO:0000313" key="4">
    <source>
        <dbReference type="EMBL" id="SFL13950.1"/>
    </source>
</evidence>
<gene>
    <name evidence="4" type="ORF">SAMN04488036_105270</name>
</gene>
<dbReference type="PANTHER" id="PTHR30486:SF15">
    <property type="entry name" value="TYPE II_IV SECRETION SYSTEM ATPASE"/>
    <property type="match status" value="1"/>
</dbReference>
<evidence type="ECO:0000256" key="2">
    <source>
        <dbReference type="SAM" id="MobiDB-lite"/>
    </source>
</evidence>
<feature type="region of interest" description="Disordered" evidence="2">
    <location>
        <begin position="1"/>
        <end position="69"/>
    </location>
</feature>
<dbReference type="CDD" id="cd01130">
    <property type="entry name" value="VirB11-like_ATPase"/>
    <property type="match status" value="1"/>
</dbReference>
<comment type="similarity">
    <text evidence="1">Belongs to the GSP E family.</text>
</comment>
<accession>A0A1I4F9I7</accession>
<dbReference type="STRING" id="1280847.SAMN04488036_105270"/>
<evidence type="ECO:0000313" key="5">
    <source>
        <dbReference type="Proteomes" id="UP000198851"/>
    </source>
</evidence>
<dbReference type="PANTHER" id="PTHR30486">
    <property type="entry name" value="TWITCHING MOTILITY PROTEIN PILT"/>
    <property type="match status" value="1"/>
</dbReference>
<reference evidence="5" key="1">
    <citation type="submission" date="2016-10" db="EMBL/GenBank/DDBJ databases">
        <authorList>
            <person name="Varghese N."/>
            <person name="Submissions S."/>
        </authorList>
    </citation>
    <scope>NUCLEOTIDE SEQUENCE [LARGE SCALE GENOMIC DNA]</scope>
    <source>
        <strain evidence="5">DSM 28453</strain>
    </source>
</reference>
<dbReference type="EMBL" id="FOSZ01000005">
    <property type="protein sequence ID" value="SFL13950.1"/>
    <property type="molecule type" value="Genomic_DNA"/>
</dbReference>
<dbReference type="SUPFAM" id="SSF52540">
    <property type="entry name" value="P-loop containing nucleoside triphosphate hydrolases"/>
    <property type="match status" value="1"/>
</dbReference>
<organism evidence="4 5">
    <name type="scientific">Shimia haliotis</name>
    <dbReference type="NCBI Taxonomy" id="1280847"/>
    <lineage>
        <taxon>Bacteria</taxon>
        <taxon>Pseudomonadati</taxon>
        <taxon>Pseudomonadota</taxon>
        <taxon>Alphaproteobacteria</taxon>
        <taxon>Rhodobacterales</taxon>
        <taxon>Roseobacteraceae</taxon>
    </lineage>
</organism>